<keyword evidence="1" id="KW-0812">Transmembrane</keyword>
<keyword evidence="3" id="KW-1185">Reference proteome</keyword>
<dbReference type="KEGG" id="same:SAMCFNEI73_pB0264"/>
<protein>
    <recommendedName>
        <fullName evidence="4">Amino acid ABC transporter permease</fullName>
    </recommendedName>
</protein>
<keyword evidence="2" id="KW-0614">Plasmid</keyword>
<accession>A0A1L3LTP0</accession>
<reference evidence="2 3" key="1">
    <citation type="submission" date="2015-10" db="EMBL/GenBank/DDBJ databases">
        <title>Genomic differences between typical nodule nitrogen-fixing rhizobial strains and those coming from bean seeds.</title>
        <authorList>
            <person name="Peralta H."/>
            <person name="Aguilar-Vera A."/>
            <person name="Diaz R."/>
            <person name="Mora Y."/>
            <person name="Martinez-Batallar G."/>
            <person name="Salazar E."/>
            <person name="Vargas-Lagunas C."/>
            <person name="Encarnacion S."/>
            <person name="Girard L."/>
            <person name="Mora J."/>
        </authorList>
    </citation>
    <scope>NUCLEOTIDE SEQUENCE [LARGE SCALE GENOMIC DNA]</scope>
    <source>
        <strain evidence="2 3">CFNEI 73</strain>
        <plasmid evidence="2 3">B</plasmid>
    </source>
</reference>
<keyword evidence="1" id="KW-1133">Transmembrane helix</keyword>
<feature type="transmembrane region" description="Helical" evidence="1">
    <location>
        <begin position="13"/>
        <end position="31"/>
    </location>
</feature>
<sequence>MADPKWLCFYNEAYLVVAVVYFFICFGASRYSRWLEQRLAS</sequence>
<dbReference type="Proteomes" id="UP000182306">
    <property type="component" value="Plasmid B"/>
</dbReference>
<evidence type="ECO:0000313" key="3">
    <source>
        <dbReference type="Proteomes" id="UP000182306"/>
    </source>
</evidence>
<name>A0A1L3LTP0_9HYPH</name>
<dbReference type="AlphaFoldDB" id="A0A1L3LTP0"/>
<evidence type="ECO:0000256" key="1">
    <source>
        <dbReference type="SAM" id="Phobius"/>
    </source>
</evidence>
<gene>
    <name evidence="2" type="ORF">SAMCFNEI73_pB0264</name>
</gene>
<evidence type="ECO:0000313" key="2">
    <source>
        <dbReference type="EMBL" id="APG93461.1"/>
    </source>
</evidence>
<evidence type="ECO:0008006" key="4">
    <source>
        <dbReference type="Google" id="ProtNLM"/>
    </source>
</evidence>
<proteinExistence type="predicted"/>
<dbReference type="EMBL" id="CP013109">
    <property type="protein sequence ID" value="APG93461.1"/>
    <property type="molecule type" value="Genomic_DNA"/>
</dbReference>
<organism evidence="2 3">
    <name type="scientific">Sinorhizobium americanum</name>
    <dbReference type="NCBI Taxonomy" id="194963"/>
    <lineage>
        <taxon>Bacteria</taxon>
        <taxon>Pseudomonadati</taxon>
        <taxon>Pseudomonadota</taxon>
        <taxon>Alphaproteobacteria</taxon>
        <taxon>Hyphomicrobiales</taxon>
        <taxon>Rhizobiaceae</taxon>
        <taxon>Sinorhizobium/Ensifer group</taxon>
        <taxon>Sinorhizobium</taxon>
    </lineage>
</organism>
<dbReference type="RefSeq" id="WP_268801736.1">
    <property type="nucleotide sequence ID" value="NZ_CP013109.1"/>
</dbReference>
<geneLocation type="plasmid" evidence="2 3">
    <name>B</name>
</geneLocation>
<keyword evidence="1" id="KW-0472">Membrane</keyword>